<dbReference type="Gene3D" id="3.30.390.10">
    <property type="entry name" value="Enolase-like, N-terminal domain"/>
    <property type="match status" value="1"/>
</dbReference>
<comment type="catalytic activity">
    <reaction evidence="9">
        <text>(2R)-2-phosphoglycerate = phosphoenolpyruvate + H2O</text>
        <dbReference type="Rhea" id="RHEA:10164"/>
        <dbReference type="ChEBI" id="CHEBI:15377"/>
        <dbReference type="ChEBI" id="CHEBI:58289"/>
        <dbReference type="ChEBI" id="CHEBI:58702"/>
        <dbReference type="EC" id="4.2.1.11"/>
    </reaction>
</comment>
<evidence type="ECO:0000256" key="8">
    <source>
        <dbReference type="ARBA" id="ARBA00023239"/>
    </source>
</evidence>
<feature type="binding site" evidence="9">
    <location>
        <position position="335"/>
    </location>
    <ligand>
        <name>(2R)-2-phosphoglycerate</name>
        <dbReference type="ChEBI" id="CHEBI:58289"/>
    </ligand>
</feature>
<evidence type="ECO:0000259" key="10">
    <source>
        <dbReference type="SMART" id="SM01192"/>
    </source>
</evidence>
<comment type="cofactor">
    <cofactor evidence="9">
        <name>Mg(2+)</name>
        <dbReference type="ChEBI" id="CHEBI:18420"/>
    </cofactor>
    <text evidence="9">Binds a second Mg(2+) ion via substrate during catalysis.</text>
</comment>
<dbReference type="Gene3D" id="3.20.20.120">
    <property type="entry name" value="Enolase-like C-terminal domain"/>
    <property type="match status" value="1"/>
</dbReference>
<dbReference type="EC" id="4.2.1.11" evidence="3 9"/>
<dbReference type="SMART" id="SM01192">
    <property type="entry name" value="Enolase_C"/>
    <property type="match status" value="1"/>
</dbReference>
<comment type="caution">
    <text evidence="9">Lacks conserved residue(s) required for the propagation of feature annotation.</text>
</comment>
<dbReference type="PIRSF" id="PIRSF001400">
    <property type="entry name" value="Enolase"/>
    <property type="match status" value="1"/>
</dbReference>
<evidence type="ECO:0000256" key="6">
    <source>
        <dbReference type="ARBA" id="ARBA00022842"/>
    </source>
</evidence>
<evidence type="ECO:0000256" key="7">
    <source>
        <dbReference type="ARBA" id="ARBA00023152"/>
    </source>
</evidence>
<dbReference type="HAMAP" id="MF_00318">
    <property type="entry name" value="Enolase"/>
    <property type="match status" value="1"/>
</dbReference>
<evidence type="ECO:0000256" key="4">
    <source>
        <dbReference type="ARBA" id="ARBA00017068"/>
    </source>
</evidence>
<dbReference type="Pfam" id="PF03952">
    <property type="entry name" value="Enolase_N"/>
    <property type="match status" value="1"/>
</dbReference>
<feature type="binding site" evidence="9">
    <location>
        <position position="310"/>
    </location>
    <ligand>
        <name>Mg(2+)</name>
        <dbReference type="ChEBI" id="CHEBI:18420"/>
    </ligand>
</feature>
<dbReference type="InterPro" id="IPR029017">
    <property type="entry name" value="Enolase-like_N"/>
</dbReference>
<dbReference type="SUPFAM" id="SSF54826">
    <property type="entry name" value="Enolase N-terminal domain-like"/>
    <property type="match status" value="1"/>
</dbReference>
<dbReference type="RefSeq" id="WP_308716271.1">
    <property type="nucleotide sequence ID" value="NZ_JAVHUY010000036.1"/>
</dbReference>
<dbReference type="PANTHER" id="PTHR11902">
    <property type="entry name" value="ENOLASE"/>
    <property type="match status" value="1"/>
</dbReference>
<feature type="binding site" evidence="9">
    <location>
        <position position="284"/>
    </location>
    <ligand>
        <name>Mg(2+)</name>
        <dbReference type="ChEBI" id="CHEBI:18420"/>
    </ligand>
</feature>
<comment type="subcellular location">
    <subcellularLocation>
        <location evidence="9">Cytoplasm</location>
    </subcellularLocation>
    <subcellularLocation>
        <location evidence="9">Secreted</location>
    </subcellularLocation>
    <subcellularLocation>
        <location evidence="9">Cell surface</location>
    </subcellularLocation>
    <text evidence="9">Fractions of enolase are present in both the cytoplasm and on the cell surface.</text>
</comment>
<comment type="similarity">
    <text evidence="2 9">Belongs to the enolase family.</text>
</comment>
<dbReference type="Proteomes" id="UP001230908">
    <property type="component" value="Unassembled WGS sequence"/>
</dbReference>
<organism evidence="12 13">
    <name type="scientific">Phytohabitans maris</name>
    <dbReference type="NCBI Taxonomy" id="3071409"/>
    <lineage>
        <taxon>Bacteria</taxon>
        <taxon>Bacillati</taxon>
        <taxon>Actinomycetota</taxon>
        <taxon>Actinomycetes</taxon>
        <taxon>Micromonosporales</taxon>
        <taxon>Micromonosporaceae</taxon>
    </lineage>
</organism>
<dbReference type="SFLD" id="SFLDS00001">
    <property type="entry name" value="Enolase"/>
    <property type="match status" value="1"/>
</dbReference>
<proteinExistence type="inferred from homology"/>
<feature type="binding site" evidence="9">
    <location>
        <position position="364"/>
    </location>
    <ligand>
        <name>(2R)-2-phosphoglycerate</name>
        <dbReference type="ChEBI" id="CHEBI:58289"/>
    </ligand>
</feature>
<evidence type="ECO:0000313" key="13">
    <source>
        <dbReference type="Proteomes" id="UP001230908"/>
    </source>
</evidence>
<dbReference type="InterPro" id="IPR020811">
    <property type="entry name" value="Enolase_N"/>
</dbReference>
<sequence length="436" mass="46574">MTRITEVIARQVLDCKARPMVEVDLVTASGHLGRGAAPTGSTVGAHEAVVLRDGDPGDYRGLSVHAAVRNVLDEIVPAVIGRDIVDQEGFDRILIDLDGTSDKSRLGANTVYSASVAFLRAQAHEAGQPVYRHIAREPLRSIPVPAFNMINGGRAGDVVQPFNEFLVVPVGARDIDEAVQMGVTLFAVLGEVLTRFAARPPGVGGSYGYLAPSCDPGVVLALMEDAVVEAGYAGRVAFALDCASSEFYDRERGTYRYADAEVTGAELIERVRRLSLDHDLLFVEDLLDEDDWAGFTLAKQVLDRTLILGDDLIVTNRDRLERAIAEAAIDGFVLKPNQVGTISEALDTHELARRNGILSTPSGRSGGVVDDIVMDLSVGLQAPFQKNGAPRSGERIEKLNFLIRAAQKIAGAELARLGDLARFSPGPAAGSAPSAR</sequence>
<evidence type="ECO:0000256" key="3">
    <source>
        <dbReference type="ARBA" id="ARBA00012058"/>
    </source>
</evidence>
<comment type="pathway">
    <text evidence="1 9">Carbohydrate degradation; glycolysis; pyruvate from D-glyceraldehyde 3-phosphate: step 4/5.</text>
</comment>
<evidence type="ECO:0000256" key="2">
    <source>
        <dbReference type="ARBA" id="ARBA00009604"/>
    </source>
</evidence>
<keyword evidence="9" id="KW-0479">Metal-binding</keyword>
<dbReference type="InterPro" id="IPR020810">
    <property type="entry name" value="Enolase_C"/>
</dbReference>
<feature type="domain" description="Enolase C-terminal TIM barrel" evidence="10">
    <location>
        <begin position="139"/>
        <end position="425"/>
    </location>
</feature>
<keyword evidence="5 9" id="KW-0964">Secreted</keyword>
<dbReference type="SUPFAM" id="SSF51604">
    <property type="entry name" value="Enolase C-terminal domain-like"/>
    <property type="match status" value="1"/>
</dbReference>
<accession>A0ABU0ZST7</accession>
<comment type="function">
    <text evidence="9">Catalyzes the reversible conversion of 2-phosphoglycerate (2-PG) into phosphoenolpyruvate (PEP). It is essential for the degradation of carbohydrates via glycolysis.</text>
</comment>
<dbReference type="PRINTS" id="PR00148">
    <property type="entry name" value="ENOLASE"/>
</dbReference>
<feature type="binding site" evidence="9">
    <location>
        <position position="365"/>
    </location>
    <ligand>
        <name>(2R)-2-phosphoglycerate</name>
        <dbReference type="ChEBI" id="CHEBI:58289"/>
    </ligand>
</feature>
<feature type="domain" description="Enolase N-terminal" evidence="11">
    <location>
        <begin position="4"/>
        <end position="134"/>
    </location>
</feature>
<evidence type="ECO:0000313" key="12">
    <source>
        <dbReference type="EMBL" id="MDQ7909007.1"/>
    </source>
</evidence>
<keyword evidence="7 9" id="KW-0324">Glycolysis</keyword>
<keyword evidence="8 9" id="KW-0456">Lyase</keyword>
<reference evidence="12 13" key="1">
    <citation type="submission" date="2023-08" db="EMBL/GenBank/DDBJ databases">
        <title>Phytohabitans sansha sp. nov., isolated from marine sediment.</title>
        <authorList>
            <person name="Zhao Y."/>
            <person name="Yi K."/>
        </authorList>
    </citation>
    <scope>NUCLEOTIDE SEQUENCE [LARGE SCALE GENOMIC DNA]</scope>
    <source>
        <strain evidence="12 13">ZYX-F-186</strain>
    </source>
</reference>
<name>A0ABU0ZST7_9ACTN</name>
<dbReference type="InterPro" id="IPR000941">
    <property type="entry name" value="Enolase"/>
</dbReference>
<gene>
    <name evidence="9" type="primary">eno</name>
    <name evidence="12" type="ORF">RB614_31235</name>
</gene>
<feature type="active site" description="Proton acceptor" evidence="9">
    <location>
        <position position="335"/>
    </location>
</feature>
<keyword evidence="13" id="KW-1185">Reference proteome</keyword>
<dbReference type="PANTHER" id="PTHR11902:SF1">
    <property type="entry name" value="ENOLASE"/>
    <property type="match status" value="1"/>
</dbReference>
<evidence type="ECO:0000256" key="9">
    <source>
        <dbReference type="HAMAP-Rule" id="MF_00318"/>
    </source>
</evidence>
<dbReference type="InterPro" id="IPR036849">
    <property type="entry name" value="Enolase-like_C_sf"/>
</dbReference>
<dbReference type="EMBL" id="JAVHUY010000036">
    <property type="protein sequence ID" value="MDQ7909007.1"/>
    <property type="molecule type" value="Genomic_DNA"/>
</dbReference>
<feature type="binding site" evidence="9">
    <location>
        <position position="386"/>
    </location>
    <ligand>
        <name>(2R)-2-phosphoglycerate</name>
        <dbReference type="ChEBI" id="CHEBI:58289"/>
    </ligand>
</feature>
<evidence type="ECO:0000256" key="1">
    <source>
        <dbReference type="ARBA" id="ARBA00005031"/>
    </source>
</evidence>
<feature type="binding site" evidence="9">
    <location>
        <position position="241"/>
    </location>
    <ligand>
        <name>Mg(2+)</name>
        <dbReference type="ChEBI" id="CHEBI:18420"/>
    </ligand>
</feature>
<protein>
    <recommendedName>
        <fullName evidence="4 9">Enolase</fullName>
        <ecNumber evidence="3 9">4.2.1.11</ecNumber>
    </recommendedName>
    <alternativeName>
        <fullName evidence="9">2-phospho-D-glycerate hydro-lyase</fullName>
    </alternativeName>
    <alternativeName>
        <fullName evidence="9">2-phosphoglycerate dehydratase</fullName>
    </alternativeName>
</protein>
<evidence type="ECO:0000256" key="5">
    <source>
        <dbReference type="ARBA" id="ARBA00022525"/>
    </source>
</evidence>
<evidence type="ECO:0000259" key="11">
    <source>
        <dbReference type="SMART" id="SM01193"/>
    </source>
</evidence>
<dbReference type="SMART" id="SM01193">
    <property type="entry name" value="Enolase_N"/>
    <property type="match status" value="1"/>
</dbReference>
<keyword evidence="9" id="KW-0963">Cytoplasm</keyword>
<dbReference type="Pfam" id="PF00113">
    <property type="entry name" value="Enolase_C"/>
    <property type="match status" value="1"/>
</dbReference>
<keyword evidence="6 9" id="KW-0460">Magnesium</keyword>
<comment type="caution">
    <text evidence="12">The sequence shown here is derived from an EMBL/GenBank/DDBJ whole genome shotgun (WGS) entry which is preliminary data.</text>
</comment>